<dbReference type="GO" id="GO:0004177">
    <property type="term" value="F:aminopeptidase activity"/>
    <property type="evidence" value="ECO:0007669"/>
    <property type="project" value="UniProtKB-KW"/>
</dbReference>
<organism evidence="2 3">
    <name type="scientific">Pendulispora brunnea</name>
    <dbReference type="NCBI Taxonomy" id="2905690"/>
    <lineage>
        <taxon>Bacteria</taxon>
        <taxon>Pseudomonadati</taxon>
        <taxon>Myxococcota</taxon>
        <taxon>Myxococcia</taxon>
        <taxon>Myxococcales</taxon>
        <taxon>Sorangiineae</taxon>
        <taxon>Pendulisporaceae</taxon>
        <taxon>Pendulispora</taxon>
    </lineage>
</organism>
<sequence>MDLRYLPQDLRRLDEANAEVVACAIWQDEKPMRGLAGLLDWRLAGKLSSLQRQDYLRGEIGEVLCVPGRPRLPFDKVLVFGLGPREDFEEPRFRETVLHLLRTLEGLHVPRAVVELPGRSDAAIQPDRAATVVLECVGTSAAHDTWWIVDHADAERHLLERAQEEQRRARRA</sequence>
<keyword evidence="3" id="KW-1185">Reference proteome</keyword>
<dbReference type="EMBL" id="CP089982">
    <property type="protein sequence ID" value="WXA91783.1"/>
    <property type="molecule type" value="Genomic_DNA"/>
</dbReference>
<keyword evidence="2" id="KW-0645">Protease</keyword>
<keyword evidence="2" id="KW-0378">Hydrolase</keyword>
<dbReference type="SUPFAM" id="SSF52949">
    <property type="entry name" value="Macro domain-like"/>
    <property type="match status" value="1"/>
</dbReference>
<protein>
    <submittedName>
        <fullName evidence="2">Leucyl aminopeptidase</fullName>
    </submittedName>
</protein>
<reference evidence="2 3" key="1">
    <citation type="submission" date="2021-12" db="EMBL/GenBank/DDBJ databases">
        <title>Discovery of the Pendulisporaceae a myxobacterial family with distinct sporulation behavior and unique specialized metabolism.</title>
        <authorList>
            <person name="Garcia R."/>
            <person name="Popoff A."/>
            <person name="Bader C.D."/>
            <person name="Loehr J."/>
            <person name="Walesch S."/>
            <person name="Walt C."/>
            <person name="Boldt J."/>
            <person name="Bunk B."/>
            <person name="Haeckl F.J.F.P.J."/>
            <person name="Gunesch A.P."/>
            <person name="Birkelbach J."/>
            <person name="Nuebel U."/>
            <person name="Pietschmann T."/>
            <person name="Bach T."/>
            <person name="Mueller R."/>
        </authorList>
    </citation>
    <scope>NUCLEOTIDE SEQUENCE [LARGE SCALE GENOMIC DNA]</scope>
    <source>
        <strain evidence="2 3">MSr12523</strain>
    </source>
</reference>
<dbReference type="Pfam" id="PF02789">
    <property type="entry name" value="Peptidase_M17_N"/>
    <property type="match status" value="1"/>
</dbReference>
<evidence type="ECO:0000313" key="2">
    <source>
        <dbReference type="EMBL" id="WXA91783.1"/>
    </source>
</evidence>
<dbReference type="Proteomes" id="UP001379533">
    <property type="component" value="Chromosome"/>
</dbReference>
<proteinExistence type="predicted"/>
<evidence type="ECO:0000259" key="1">
    <source>
        <dbReference type="Pfam" id="PF02789"/>
    </source>
</evidence>
<gene>
    <name evidence="2" type="ORF">LZC95_35700</name>
</gene>
<evidence type="ECO:0000313" key="3">
    <source>
        <dbReference type="Proteomes" id="UP001379533"/>
    </source>
</evidence>
<dbReference type="RefSeq" id="WP_394842401.1">
    <property type="nucleotide sequence ID" value="NZ_CP089982.1"/>
</dbReference>
<dbReference type="Gene3D" id="3.40.220.10">
    <property type="entry name" value="Leucine Aminopeptidase, subunit E, domain 1"/>
    <property type="match status" value="1"/>
</dbReference>
<name>A0ABZ2JZ67_9BACT</name>
<keyword evidence="2" id="KW-0031">Aminopeptidase</keyword>
<accession>A0ABZ2JZ67</accession>
<dbReference type="InterPro" id="IPR008283">
    <property type="entry name" value="Peptidase_M17_N"/>
</dbReference>
<dbReference type="InterPro" id="IPR043472">
    <property type="entry name" value="Macro_dom-like"/>
</dbReference>
<feature type="domain" description="Peptidase M17 leucyl aminopeptidase N-terminal" evidence="1">
    <location>
        <begin position="29"/>
        <end position="120"/>
    </location>
</feature>